<dbReference type="AlphaFoldDB" id="A0A9D2N139"/>
<evidence type="ECO:0000259" key="2">
    <source>
        <dbReference type="Pfam" id="PF13439"/>
    </source>
</evidence>
<reference evidence="3" key="1">
    <citation type="journal article" date="2021" name="PeerJ">
        <title>Extensive microbial diversity within the chicken gut microbiome revealed by metagenomics and culture.</title>
        <authorList>
            <person name="Gilroy R."/>
            <person name="Ravi A."/>
            <person name="Getino M."/>
            <person name="Pursley I."/>
            <person name="Horton D.L."/>
            <person name="Alikhan N.F."/>
            <person name="Baker D."/>
            <person name="Gharbi K."/>
            <person name="Hall N."/>
            <person name="Watson M."/>
            <person name="Adriaenssens E.M."/>
            <person name="Foster-Nyarko E."/>
            <person name="Jarju S."/>
            <person name="Secka A."/>
            <person name="Antonio M."/>
            <person name="Oren A."/>
            <person name="Chaudhuri R.R."/>
            <person name="La Ragione R."/>
            <person name="Hildebrand F."/>
            <person name="Pallen M.J."/>
        </authorList>
    </citation>
    <scope>NUCLEOTIDE SEQUENCE</scope>
    <source>
        <strain evidence="3">CHK180-15479</strain>
    </source>
</reference>
<keyword evidence="3" id="KW-0808">Transferase</keyword>
<dbReference type="GO" id="GO:0016757">
    <property type="term" value="F:glycosyltransferase activity"/>
    <property type="evidence" value="ECO:0007669"/>
    <property type="project" value="UniProtKB-KW"/>
</dbReference>
<dbReference type="SUPFAM" id="SSF53756">
    <property type="entry name" value="UDP-Glycosyltransferase/glycogen phosphorylase"/>
    <property type="match status" value="1"/>
</dbReference>
<dbReference type="PANTHER" id="PTHR45947">
    <property type="entry name" value="SULFOQUINOVOSYL TRANSFERASE SQD2"/>
    <property type="match status" value="1"/>
</dbReference>
<dbReference type="Gene3D" id="3.40.50.2000">
    <property type="entry name" value="Glycogen Phosphorylase B"/>
    <property type="match status" value="2"/>
</dbReference>
<protein>
    <submittedName>
        <fullName evidence="3">Glycosyltransferase</fullName>
        <ecNumber evidence="3">2.4.-.-</ecNumber>
    </submittedName>
</protein>
<feature type="domain" description="Glycosyl transferase family 1" evidence="1">
    <location>
        <begin position="228"/>
        <end position="377"/>
    </location>
</feature>
<evidence type="ECO:0000313" key="4">
    <source>
        <dbReference type="Proteomes" id="UP000823910"/>
    </source>
</evidence>
<evidence type="ECO:0000313" key="3">
    <source>
        <dbReference type="EMBL" id="HJC06880.1"/>
    </source>
</evidence>
<name>A0A9D2N139_9FIRM</name>
<dbReference type="Pfam" id="PF00534">
    <property type="entry name" value="Glycos_transf_1"/>
    <property type="match status" value="1"/>
</dbReference>
<dbReference type="Proteomes" id="UP000823910">
    <property type="component" value="Unassembled WGS sequence"/>
</dbReference>
<dbReference type="EMBL" id="DWWT01000064">
    <property type="protein sequence ID" value="HJC06880.1"/>
    <property type="molecule type" value="Genomic_DNA"/>
</dbReference>
<dbReference type="Pfam" id="PF13439">
    <property type="entry name" value="Glyco_transf_4"/>
    <property type="match status" value="1"/>
</dbReference>
<gene>
    <name evidence="3" type="ORF">H9704_12130</name>
</gene>
<feature type="domain" description="Glycosyltransferase subfamily 4-like N-terminal" evidence="2">
    <location>
        <begin position="14"/>
        <end position="213"/>
    </location>
</feature>
<dbReference type="InterPro" id="IPR050194">
    <property type="entry name" value="Glycosyltransferase_grp1"/>
</dbReference>
<proteinExistence type="predicted"/>
<sequence>MRILLVNKFIFPKGGAETYTFDVGKMLEEHGHEVQYFGLENEKNTVGNRIGSYVTNMDFSQGIKANLNAPFRIIYSREARKKIRAVLDDFQPDVVHLNNIQYHLTPSIILEINKWRKETKKECKIVYTTHDYQLVCPSHGMFDVNMKPCERCLDGHYIHCFQTKCLKNSRAKSLLGTLDGYMWKYSKAYSYVDAYICCSFFLKSKLDTQKRFRNKTIGLHNFKKEMPHLDNIQKKGYVLEFGHLSRDKGTDTLLEVAKKMPNTEFVFIGYGPSADKMKDIPNVKYLGFKTGEELYRIIAEAAISVCPSEWYENCPYSVMESVLLGTPVVGSKMGGIPELIEPGKTGELFEAGNVEELMKAIKKVLQTQDVLERYTKNCSQVKYETTESYYIKLMKIYRGEKNVEQISS</sequence>
<organism evidence="3 4">
    <name type="scientific">Candidatus Enterocloster excrementipullorum</name>
    <dbReference type="NCBI Taxonomy" id="2838559"/>
    <lineage>
        <taxon>Bacteria</taxon>
        <taxon>Bacillati</taxon>
        <taxon>Bacillota</taxon>
        <taxon>Clostridia</taxon>
        <taxon>Lachnospirales</taxon>
        <taxon>Lachnospiraceae</taxon>
        <taxon>Enterocloster</taxon>
    </lineage>
</organism>
<dbReference type="EC" id="2.4.-.-" evidence="3"/>
<keyword evidence="3" id="KW-0328">Glycosyltransferase</keyword>
<evidence type="ECO:0000259" key="1">
    <source>
        <dbReference type="Pfam" id="PF00534"/>
    </source>
</evidence>
<dbReference type="PANTHER" id="PTHR45947:SF13">
    <property type="entry name" value="TRANSFERASE"/>
    <property type="match status" value="1"/>
</dbReference>
<dbReference type="InterPro" id="IPR028098">
    <property type="entry name" value="Glyco_trans_4-like_N"/>
</dbReference>
<reference evidence="3" key="2">
    <citation type="submission" date="2021-04" db="EMBL/GenBank/DDBJ databases">
        <authorList>
            <person name="Gilroy R."/>
        </authorList>
    </citation>
    <scope>NUCLEOTIDE SEQUENCE</scope>
    <source>
        <strain evidence="3">CHK180-15479</strain>
    </source>
</reference>
<accession>A0A9D2N139</accession>
<dbReference type="InterPro" id="IPR001296">
    <property type="entry name" value="Glyco_trans_1"/>
</dbReference>
<comment type="caution">
    <text evidence="3">The sequence shown here is derived from an EMBL/GenBank/DDBJ whole genome shotgun (WGS) entry which is preliminary data.</text>
</comment>